<dbReference type="InterPro" id="IPR003767">
    <property type="entry name" value="Malate/L-lactate_DH-like"/>
</dbReference>
<dbReference type="EC" id="1.1.1.130" evidence="2"/>
<dbReference type="Gene3D" id="3.30.1370.60">
    <property type="entry name" value="Hypothetical oxidoreductase yiak, domain 2"/>
    <property type="match status" value="1"/>
</dbReference>
<dbReference type="InterPro" id="IPR036111">
    <property type="entry name" value="Mal/L-sulfo/L-lacto_DH-like_sf"/>
</dbReference>
<dbReference type="PANTHER" id="PTHR11091">
    <property type="entry name" value="OXIDOREDUCTASE-RELATED"/>
    <property type="match status" value="1"/>
</dbReference>
<gene>
    <name evidence="2" type="primary">yiaK</name>
    <name evidence="2" type="ORF">G0Q07_19910</name>
</gene>
<evidence type="ECO:0000313" key="3">
    <source>
        <dbReference type="Proteomes" id="UP000474630"/>
    </source>
</evidence>
<sequence length="332" mass="36911">MRVSYSEMKSVFKRILIQNNFTEKKAERCAEIFTTSSVEGIYSHGIYRFPRFIDYIKKGLVIPDAEPEKKHSAGALEQWEGNLGPGPVNAEICTNRAMEIASVNGLGCVAIANTNHWMRGGTYGWQAARKGYVFIGWTNTEKNMPAWGAKESKLGNNPLVFAVPFGDEAIVLDMAMTQFSYGKIETFKVEGKDLPFAGGFNKINELTNHPKEILETMRGLPIGYWKGAGLSLLLDILATILSAGLSTGELSKRGKEYGVSQVFVAIDIQQLKNFPSIEKTISSIIEDFKSAALIDPKEPVKYPGERVVNVRKENLRIGIPVNEKVWEEILNL</sequence>
<evidence type="ECO:0000256" key="1">
    <source>
        <dbReference type="ARBA" id="ARBA00023002"/>
    </source>
</evidence>
<dbReference type="GO" id="GO:0047559">
    <property type="term" value="F:3-dehydro-L-gulonate 2-dehydrogenase activity"/>
    <property type="evidence" value="ECO:0007669"/>
    <property type="project" value="UniProtKB-EC"/>
</dbReference>
<dbReference type="AlphaFoldDB" id="A0A6C0RJB6"/>
<reference evidence="2 3" key="1">
    <citation type="submission" date="2020-02" db="EMBL/GenBank/DDBJ databases">
        <title>Genome sequencing for Draconibacterium sp. strain M1.</title>
        <authorList>
            <person name="Park S.-J."/>
        </authorList>
    </citation>
    <scope>NUCLEOTIDE SEQUENCE [LARGE SCALE GENOMIC DNA]</scope>
    <source>
        <strain evidence="2 3">M1</strain>
    </source>
</reference>
<dbReference type="Gene3D" id="1.10.1530.10">
    <property type="match status" value="1"/>
</dbReference>
<name>A0A6C0RJB6_9BACT</name>
<organism evidence="2 3">
    <name type="scientific">Draconibacterium halophilum</name>
    <dbReference type="NCBI Taxonomy" id="2706887"/>
    <lineage>
        <taxon>Bacteria</taxon>
        <taxon>Pseudomonadati</taxon>
        <taxon>Bacteroidota</taxon>
        <taxon>Bacteroidia</taxon>
        <taxon>Marinilabiliales</taxon>
        <taxon>Prolixibacteraceae</taxon>
        <taxon>Draconibacterium</taxon>
    </lineage>
</organism>
<proteinExistence type="predicted"/>
<keyword evidence="1 2" id="KW-0560">Oxidoreductase</keyword>
<evidence type="ECO:0000313" key="2">
    <source>
        <dbReference type="EMBL" id="QIA10052.1"/>
    </source>
</evidence>
<dbReference type="EMBL" id="CP048409">
    <property type="protein sequence ID" value="QIA10052.1"/>
    <property type="molecule type" value="Genomic_DNA"/>
</dbReference>
<accession>A0A6C0RJB6</accession>
<dbReference type="InterPro" id="IPR043143">
    <property type="entry name" value="Mal/L-sulf/L-lact_DH-like_NADP"/>
</dbReference>
<dbReference type="Pfam" id="PF02615">
    <property type="entry name" value="Ldh_2"/>
    <property type="match status" value="1"/>
</dbReference>
<dbReference type="NCBIfam" id="NF009750">
    <property type="entry name" value="PRK13260.1"/>
    <property type="match status" value="1"/>
</dbReference>
<dbReference type="PANTHER" id="PTHR11091:SF3">
    <property type="entry name" value="2,3-DIKETO-L-GULONATE REDUCTASE"/>
    <property type="match status" value="1"/>
</dbReference>
<dbReference type="SUPFAM" id="SSF89733">
    <property type="entry name" value="L-sulfolactate dehydrogenase-like"/>
    <property type="match status" value="1"/>
</dbReference>
<dbReference type="KEGG" id="drc:G0Q07_19910"/>
<dbReference type="Proteomes" id="UP000474630">
    <property type="component" value="Chromosome"/>
</dbReference>
<keyword evidence="3" id="KW-1185">Reference proteome</keyword>
<protein>
    <submittedName>
        <fullName evidence="2">3-dehydro-L-gulonate 2-dehydrogenase</fullName>
        <ecNumber evidence="2">1.1.1.130</ecNumber>
    </submittedName>
</protein>
<dbReference type="InterPro" id="IPR043144">
    <property type="entry name" value="Mal/L-sulf/L-lact_DH-like_ah"/>
</dbReference>